<keyword evidence="9" id="KW-1185">Reference proteome</keyword>
<dbReference type="PANTHER" id="PTHR21324">
    <property type="entry name" value="FASTING-INDUCIBLE INTEGRAL MEMBRANE PROTEIN TM6P1-RELATED"/>
    <property type="match status" value="1"/>
</dbReference>
<dbReference type="InterPro" id="IPR019402">
    <property type="entry name" value="CWH43_N"/>
</dbReference>
<keyword evidence="4 6" id="KW-1133">Transmembrane helix</keyword>
<evidence type="ECO:0000256" key="6">
    <source>
        <dbReference type="SAM" id="Phobius"/>
    </source>
</evidence>
<feature type="transmembrane region" description="Helical" evidence="6">
    <location>
        <begin position="170"/>
        <end position="190"/>
    </location>
</feature>
<feature type="transmembrane region" description="Helical" evidence="6">
    <location>
        <begin position="97"/>
        <end position="117"/>
    </location>
</feature>
<feature type="transmembrane region" description="Helical" evidence="6">
    <location>
        <begin position="215"/>
        <end position="236"/>
    </location>
</feature>
<feature type="domain" description="CWH43-like N-terminal" evidence="7">
    <location>
        <begin position="135"/>
        <end position="238"/>
    </location>
</feature>
<feature type="domain" description="CWH43-like N-terminal" evidence="7">
    <location>
        <begin position="12"/>
        <end position="116"/>
    </location>
</feature>
<accession>A0AAV2B4Z8</accession>
<dbReference type="AlphaFoldDB" id="A0AAV2B4Z8"/>
<dbReference type="Pfam" id="PF10277">
    <property type="entry name" value="Frag1"/>
    <property type="match status" value="2"/>
</dbReference>
<comment type="caution">
    <text evidence="8">The sequence shown here is derived from an EMBL/GenBank/DDBJ whole genome shotgun (WGS) entry which is preliminary data.</text>
</comment>
<feature type="transmembrane region" description="Helical" evidence="6">
    <location>
        <begin position="52"/>
        <end position="76"/>
    </location>
</feature>
<reference evidence="8 9" key="1">
    <citation type="submission" date="2024-04" db="EMBL/GenBank/DDBJ databases">
        <authorList>
            <person name="Rising A."/>
            <person name="Reimegard J."/>
            <person name="Sonavane S."/>
            <person name="Akerstrom W."/>
            <person name="Nylinder S."/>
            <person name="Hedman E."/>
            <person name="Kallberg Y."/>
        </authorList>
    </citation>
    <scope>NUCLEOTIDE SEQUENCE [LARGE SCALE GENOMIC DNA]</scope>
</reference>
<evidence type="ECO:0000256" key="2">
    <source>
        <dbReference type="ARBA" id="ARBA00006565"/>
    </source>
</evidence>
<dbReference type="PANTHER" id="PTHR21324:SF2">
    <property type="entry name" value="EG:22E5.9 PROTEIN"/>
    <property type="match status" value="1"/>
</dbReference>
<evidence type="ECO:0000256" key="5">
    <source>
        <dbReference type="ARBA" id="ARBA00023136"/>
    </source>
</evidence>
<feature type="transmembrane region" description="Helical" evidence="6">
    <location>
        <begin position="137"/>
        <end position="158"/>
    </location>
</feature>
<organism evidence="8 9">
    <name type="scientific">Larinioides sclopetarius</name>
    <dbReference type="NCBI Taxonomy" id="280406"/>
    <lineage>
        <taxon>Eukaryota</taxon>
        <taxon>Metazoa</taxon>
        <taxon>Ecdysozoa</taxon>
        <taxon>Arthropoda</taxon>
        <taxon>Chelicerata</taxon>
        <taxon>Arachnida</taxon>
        <taxon>Araneae</taxon>
        <taxon>Araneomorphae</taxon>
        <taxon>Entelegynae</taxon>
        <taxon>Araneoidea</taxon>
        <taxon>Araneidae</taxon>
        <taxon>Larinioides</taxon>
    </lineage>
</organism>
<dbReference type="GO" id="GO:0012505">
    <property type="term" value="C:endomembrane system"/>
    <property type="evidence" value="ECO:0007669"/>
    <property type="project" value="UniProtKB-SubCell"/>
</dbReference>
<evidence type="ECO:0000256" key="1">
    <source>
        <dbReference type="ARBA" id="ARBA00004127"/>
    </source>
</evidence>
<keyword evidence="3 6" id="KW-0812">Transmembrane</keyword>
<dbReference type="InterPro" id="IPR050911">
    <property type="entry name" value="DRAM/TMEM150_Autophagy_Mod"/>
</dbReference>
<dbReference type="Proteomes" id="UP001497382">
    <property type="component" value="Unassembled WGS sequence"/>
</dbReference>
<evidence type="ECO:0000313" key="8">
    <source>
        <dbReference type="EMBL" id="CAL1291084.1"/>
    </source>
</evidence>
<dbReference type="EMBL" id="CAXIEN010000274">
    <property type="protein sequence ID" value="CAL1291084.1"/>
    <property type="molecule type" value="Genomic_DNA"/>
</dbReference>
<gene>
    <name evidence="8" type="ORF">LARSCL_LOCUS16883</name>
</gene>
<evidence type="ECO:0000256" key="3">
    <source>
        <dbReference type="ARBA" id="ARBA00022692"/>
    </source>
</evidence>
<sequence>MQCGWKYSGKFALLFSALIILSILIPYTFALISGNVRPLLPLIRQNDSDITQSGICSVALYIIAVIGSIMISVRYVHVSSQNEARNWRLKILNKLGLSIGFVSFIGLIIVAAFPVNIDLGKKELWDPSVLVPPLMGAFFAFFFGALYMLFQTAISLFFYEGNGRIVMIRFILFMACSICFATSTLTTMFGNKKTTSDNIYIQADAMMKYVMEPNVLSSLCEWLMVLFFAVYFLTFVRESESISVAITFRHLITGRRISLASLT</sequence>
<protein>
    <recommendedName>
        <fullName evidence="7">CWH43-like N-terminal domain-containing protein</fullName>
    </recommendedName>
</protein>
<proteinExistence type="inferred from homology"/>
<evidence type="ECO:0000259" key="7">
    <source>
        <dbReference type="Pfam" id="PF10277"/>
    </source>
</evidence>
<feature type="transmembrane region" description="Helical" evidence="6">
    <location>
        <begin position="12"/>
        <end position="32"/>
    </location>
</feature>
<name>A0AAV2B4Z8_9ARAC</name>
<comment type="similarity">
    <text evidence="2">Belongs to the DRAM/TMEM150 family.</text>
</comment>
<keyword evidence="5 6" id="KW-0472">Membrane</keyword>
<comment type="subcellular location">
    <subcellularLocation>
        <location evidence="1">Endomembrane system</location>
        <topology evidence="1">Multi-pass membrane protein</topology>
    </subcellularLocation>
</comment>
<evidence type="ECO:0000313" key="9">
    <source>
        <dbReference type="Proteomes" id="UP001497382"/>
    </source>
</evidence>
<feature type="non-terminal residue" evidence="8">
    <location>
        <position position="263"/>
    </location>
</feature>
<evidence type="ECO:0000256" key="4">
    <source>
        <dbReference type="ARBA" id="ARBA00022989"/>
    </source>
</evidence>